<comment type="caution">
    <text evidence="1">The sequence shown here is derived from an EMBL/GenBank/DDBJ whole genome shotgun (WGS) entry which is preliminary data.</text>
</comment>
<proteinExistence type="predicted"/>
<protein>
    <submittedName>
        <fullName evidence="1">18255_t:CDS:1</fullName>
    </submittedName>
</protein>
<keyword evidence="2" id="KW-1185">Reference proteome</keyword>
<organism evidence="1 2">
    <name type="scientific">Racocetra persica</name>
    <dbReference type="NCBI Taxonomy" id="160502"/>
    <lineage>
        <taxon>Eukaryota</taxon>
        <taxon>Fungi</taxon>
        <taxon>Fungi incertae sedis</taxon>
        <taxon>Mucoromycota</taxon>
        <taxon>Glomeromycotina</taxon>
        <taxon>Glomeromycetes</taxon>
        <taxon>Diversisporales</taxon>
        <taxon>Gigasporaceae</taxon>
        <taxon>Racocetra</taxon>
    </lineage>
</organism>
<feature type="non-terminal residue" evidence="1">
    <location>
        <position position="1"/>
    </location>
</feature>
<accession>A0ACA9REN8</accession>
<feature type="non-terminal residue" evidence="1">
    <location>
        <position position="461"/>
    </location>
</feature>
<gene>
    <name evidence="1" type="ORF">RPERSI_LOCUS18916</name>
</gene>
<evidence type="ECO:0000313" key="2">
    <source>
        <dbReference type="Proteomes" id="UP000789920"/>
    </source>
</evidence>
<reference evidence="1" key="1">
    <citation type="submission" date="2021-06" db="EMBL/GenBank/DDBJ databases">
        <authorList>
            <person name="Kallberg Y."/>
            <person name="Tangrot J."/>
            <person name="Rosling A."/>
        </authorList>
    </citation>
    <scope>NUCLEOTIDE SEQUENCE</scope>
    <source>
        <strain evidence="1">MA461A</strain>
    </source>
</reference>
<name>A0ACA9REN8_9GLOM</name>
<evidence type="ECO:0000313" key="1">
    <source>
        <dbReference type="EMBL" id="CAG8789634.1"/>
    </source>
</evidence>
<dbReference type="EMBL" id="CAJVQC010050882">
    <property type="protein sequence ID" value="CAG8789634.1"/>
    <property type="molecule type" value="Genomic_DNA"/>
</dbReference>
<dbReference type="Proteomes" id="UP000789920">
    <property type="component" value="Unassembled WGS sequence"/>
</dbReference>
<sequence length="461" mass="53180">SNTLPINANNLINTHNILKHFQDIEAHRHQKYTVSPEEKFLAYFSHSGYHNQRIALENALLLAKLLNRTLLLSPVVLGRPLPWLSFDTMYRRLFVNTKTGIEHCKDISENYPLPVECLEYFSYTIVSWDFLVDMDPIRKWHRIMDRPEHSYEWLEKNLNINKNNDIYFIKDAARLDYRIYDTPNSTIPYSKYLRKMEISDLLAIDTKVIHFGSLFGAFRVVPELPTNLEHAVFIRKHLVPTNSLVQRAANRIINKLGGAKNFIGLHIRVSDGLFMKFARPNIDKIYHQIIDTFTNLSPQEVDALEGGTHDSDILVDDTVDLGQHNSRSIETDDSSYQENFNINTLKEVICRKPLHPTDKGVNTIIYIATDAESPRTNPLLFKFFNTFPCVFVLDDFDQELAEIKSARNAEDKTPLVSYLIPMLDATISANGFHFYGTPQSTFSNYIDKILHPLYSGKELLI</sequence>